<accession>A0A069E4U3</accession>
<dbReference type="PATRIC" id="fig|1280949.3.peg.1087"/>
<keyword evidence="3" id="KW-1185">Reference proteome</keyword>
<comment type="caution">
    <text evidence="2">The sequence shown here is derived from an EMBL/GenBank/DDBJ whole genome shotgun (WGS) entry which is preliminary data.</text>
</comment>
<evidence type="ECO:0000256" key="1">
    <source>
        <dbReference type="SAM" id="MobiDB-lite"/>
    </source>
</evidence>
<feature type="region of interest" description="Disordered" evidence="1">
    <location>
        <begin position="71"/>
        <end position="107"/>
    </location>
</feature>
<dbReference type="Proteomes" id="UP000027446">
    <property type="component" value="Unassembled WGS sequence"/>
</dbReference>
<evidence type="ECO:0000313" key="3">
    <source>
        <dbReference type="Proteomes" id="UP000027446"/>
    </source>
</evidence>
<evidence type="ECO:0000313" key="2">
    <source>
        <dbReference type="EMBL" id="KCZ85077.1"/>
    </source>
</evidence>
<dbReference type="EMBL" id="ARYH01000001">
    <property type="protein sequence ID" value="KCZ85077.1"/>
    <property type="molecule type" value="Genomic_DNA"/>
</dbReference>
<organism evidence="2 3">
    <name type="scientific">Hyphomonas adhaerens MHS-3</name>
    <dbReference type="NCBI Taxonomy" id="1280949"/>
    <lineage>
        <taxon>Bacteria</taxon>
        <taxon>Pseudomonadati</taxon>
        <taxon>Pseudomonadota</taxon>
        <taxon>Alphaproteobacteria</taxon>
        <taxon>Hyphomonadales</taxon>
        <taxon>Hyphomonadaceae</taxon>
        <taxon>Hyphomonas</taxon>
    </lineage>
</organism>
<reference evidence="2 3" key="1">
    <citation type="journal article" date="2014" name="Antonie Van Leeuwenhoek">
        <title>Hyphomonas beringensis sp. nov. and Hyphomonas chukchiensis sp. nov., isolated from surface seawater of the Bering Sea and Chukchi Sea.</title>
        <authorList>
            <person name="Li C."/>
            <person name="Lai Q."/>
            <person name="Li G."/>
            <person name="Dong C."/>
            <person name="Wang J."/>
            <person name="Liao Y."/>
            <person name="Shao Z."/>
        </authorList>
    </citation>
    <scope>NUCLEOTIDE SEQUENCE [LARGE SCALE GENOMIC DNA]</scope>
    <source>
        <strain evidence="2 3">MHS-3</strain>
    </source>
</reference>
<gene>
    <name evidence="2" type="ORF">HAD_05330</name>
</gene>
<feature type="compositionally biased region" description="Basic residues" evidence="1">
    <location>
        <begin position="78"/>
        <end position="87"/>
    </location>
</feature>
<dbReference type="STRING" id="1280949.HAD_05330"/>
<sequence>MSNHIAKRLMKRAQMWGATNLRIEYGGKHPKLVGDFEGATFKYVVPATSGDRRSELNCLCGLRRMLGVTRNEQQKLRQAPRRRRRLRPHDATPKFKPVSAPKTQREDKFYTPLARLMETFSGEERANISHMTYNPDEC</sequence>
<dbReference type="AlphaFoldDB" id="A0A069E4U3"/>
<protein>
    <submittedName>
        <fullName evidence="2">Uncharacterized protein</fullName>
    </submittedName>
</protein>
<proteinExistence type="predicted"/>
<name>A0A069E4U3_9PROT</name>